<sequence>MSREEEEGKVKKNEGVGVWERNATRQSVGGLEDIIEARQPERQTPPNAGLARCNGSVCDTLNGEEVSCSLKAEEGKKHNSVGDNIRGHIIDKSRSAPDCPQTRARCTDLLEGPFTCGLAYRTASCSARWGLRPAPSSLASCRPVRQGCGVACFVLHGWGVVKGEDMQMAQSRLRLSPPIHDAPCVPTDSADSARARKKKKLSNQASATPGSLRPRRARVPQVAVPGSSPSAAFHSCGFASPHSPARQIRVSRSRVPCCSRRFLPDGPPEPPPRPSGAPGKERRPRGPIRSALWNGIPIIMIRKMPIPQARSSSGLLPAIRHNARPRYTESGETSPGQGATLAAPLALWLAAESRASPPSYVLLQLMMRDLRNLFGYQIDLGARQAKLSKCAHTGLWCHHGTQFSVHRSISTVH</sequence>
<reference evidence="2 3" key="1">
    <citation type="submission" date="2019-06" db="EMBL/GenBank/DDBJ databases">
        <title>A chromosomal-level reference genome of Carpinus fangiana (Coryloideae, Betulaceae).</title>
        <authorList>
            <person name="Yang X."/>
            <person name="Wang Z."/>
            <person name="Zhang L."/>
            <person name="Hao G."/>
            <person name="Liu J."/>
            <person name="Yang Y."/>
        </authorList>
    </citation>
    <scope>NUCLEOTIDE SEQUENCE [LARGE SCALE GENOMIC DNA]</scope>
    <source>
        <strain evidence="2">Cfa_2016G</strain>
        <tissue evidence="2">Leaf</tissue>
    </source>
</reference>
<keyword evidence="3" id="KW-1185">Reference proteome</keyword>
<accession>A0A5N6KV52</accession>
<evidence type="ECO:0000313" key="3">
    <source>
        <dbReference type="Proteomes" id="UP000327013"/>
    </source>
</evidence>
<evidence type="ECO:0000256" key="1">
    <source>
        <dbReference type="SAM" id="MobiDB-lite"/>
    </source>
</evidence>
<proteinExistence type="predicted"/>
<feature type="compositionally biased region" description="Pro residues" evidence="1">
    <location>
        <begin position="265"/>
        <end position="275"/>
    </location>
</feature>
<gene>
    <name evidence="2" type="ORF">FH972_022667</name>
</gene>
<dbReference type="EMBL" id="VIBQ01000012">
    <property type="protein sequence ID" value="KAB8343073.1"/>
    <property type="molecule type" value="Genomic_DNA"/>
</dbReference>
<feature type="region of interest" description="Disordered" evidence="1">
    <location>
        <begin position="177"/>
        <end position="226"/>
    </location>
</feature>
<organism evidence="2 3">
    <name type="scientific">Carpinus fangiana</name>
    <dbReference type="NCBI Taxonomy" id="176857"/>
    <lineage>
        <taxon>Eukaryota</taxon>
        <taxon>Viridiplantae</taxon>
        <taxon>Streptophyta</taxon>
        <taxon>Embryophyta</taxon>
        <taxon>Tracheophyta</taxon>
        <taxon>Spermatophyta</taxon>
        <taxon>Magnoliopsida</taxon>
        <taxon>eudicotyledons</taxon>
        <taxon>Gunneridae</taxon>
        <taxon>Pentapetalae</taxon>
        <taxon>rosids</taxon>
        <taxon>fabids</taxon>
        <taxon>Fagales</taxon>
        <taxon>Betulaceae</taxon>
        <taxon>Carpinus</taxon>
    </lineage>
</organism>
<dbReference type="Proteomes" id="UP000327013">
    <property type="component" value="Unassembled WGS sequence"/>
</dbReference>
<evidence type="ECO:0000313" key="2">
    <source>
        <dbReference type="EMBL" id="KAB8343073.1"/>
    </source>
</evidence>
<protein>
    <submittedName>
        <fullName evidence="2">Uncharacterized protein</fullName>
    </submittedName>
</protein>
<name>A0A5N6KV52_9ROSI</name>
<dbReference type="AlphaFoldDB" id="A0A5N6KV52"/>
<feature type="region of interest" description="Disordered" evidence="1">
    <location>
        <begin position="259"/>
        <end position="288"/>
    </location>
</feature>
<comment type="caution">
    <text evidence="2">The sequence shown here is derived from an EMBL/GenBank/DDBJ whole genome shotgun (WGS) entry which is preliminary data.</text>
</comment>